<dbReference type="AlphaFoldDB" id="K4AW49"/>
<dbReference type="GO" id="GO:0042773">
    <property type="term" value="P:ATP synthesis coupled electron transport"/>
    <property type="evidence" value="ECO:0000318"/>
    <property type="project" value="GO_Central"/>
</dbReference>
<reference evidence="1" key="2">
    <citation type="submission" date="2015-06" db="UniProtKB">
        <authorList>
            <consortium name="EnsemblPlants"/>
        </authorList>
    </citation>
    <scope>IDENTIFICATION</scope>
    <source>
        <strain evidence="1">cv. Heinz 1706</strain>
    </source>
</reference>
<sequence length="214" mass="24411">MDGRAQVESCYMDTVLCLVDASPSLERIVWESPCLEWKECFAKESCGAVKGCLLRFLTLQVSTYLWNRGSFLILRCQGDQRRLQVEATDALIIQLTPCCLSVLDVMLQKQGFWSISKGKVEEIQSLFYLEGAEQSKNEPNQMIVLEWLFLTIAPCDAAEPWTRRIAAPREILLYTSSQTRFLNRTLIGERCKNREVRSNLKVPSVLGVDEPRLV</sequence>
<dbReference type="Proteomes" id="UP000004994">
    <property type="component" value="Chromosome 1"/>
</dbReference>
<organism evidence="1">
    <name type="scientific">Solanum lycopersicum</name>
    <name type="common">Tomato</name>
    <name type="synonym">Lycopersicon esculentum</name>
    <dbReference type="NCBI Taxonomy" id="4081"/>
    <lineage>
        <taxon>Eukaryota</taxon>
        <taxon>Viridiplantae</taxon>
        <taxon>Streptophyta</taxon>
        <taxon>Embryophyta</taxon>
        <taxon>Tracheophyta</taxon>
        <taxon>Spermatophyta</taxon>
        <taxon>Magnoliopsida</taxon>
        <taxon>eudicotyledons</taxon>
        <taxon>Gunneridae</taxon>
        <taxon>Pentapetalae</taxon>
        <taxon>asterids</taxon>
        <taxon>lamiids</taxon>
        <taxon>Solanales</taxon>
        <taxon>Solanaceae</taxon>
        <taxon>Solanoideae</taxon>
        <taxon>Solaneae</taxon>
        <taxon>Solanum</taxon>
        <taxon>Solanum subgen. Lycopersicon</taxon>
    </lineage>
</organism>
<dbReference type="PaxDb" id="4081-Solyc01g058410.1.1"/>
<dbReference type="GO" id="GO:0045277">
    <property type="term" value="C:respiratory chain complex IV"/>
    <property type="evidence" value="ECO:0000318"/>
    <property type="project" value="GO_Central"/>
</dbReference>
<reference evidence="1" key="1">
    <citation type="journal article" date="2012" name="Nature">
        <title>The tomato genome sequence provides insights into fleshy fruit evolution.</title>
        <authorList>
            <consortium name="Tomato Genome Consortium"/>
        </authorList>
    </citation>
    <scope>NUCLEOTIDE SEQUENCE [LARGE SCALE GENOMIC DNA]</scope>
    <source>
        <strain evidence="1">cv. Heinz 1706</strain>
    </source>
</reference>
<dbReference type="eggNOG" id="ENOG502SGCB">
    <property type="taxonomic scope" value="Eukaryota"/>
</dbReference>
<dbReference type="HOGENOM" id="CLU_1290921_0_0_1"/>
<accession>K4AW49</accession>
<dbReference type="GO" id="GO:0031966">
    <property type="term" value="C:mitochondrial membrane"/>
    <property type="evidence" value="ECO:0000318"/>
    <property type="project" value="GO_Central"/>
</dbReference>
<dbReference type="Gramene" id="Solyc01g058410.1.1">
    <property type="protein sequence ID" value="Solyc01g058410.1.1"/>
    <property type="gene ID" value="Solyc01g058410.1"/>
</dbReference>
<protein>
    <submittedName>
        <fullName evidence="1">Uncharacterized protein</fullName>
    </submittedName>
</protein>
<evidence type="ECO:0000313" key="2">
    <source>
        <dbReference type="Proteomes" id="UP000004994"/>
    </source>
</evidence>
<proteinExistence type="predicted"/>
<name>K4AW49_SOLLC</name>
<evidence type="ECO:0000313" key="1">
    <source>
        <dbReference type="EnsemblPlants" id="Solyc01g058410.1.1"/>
    </source>
</evidence>
<dbReference type="GO" id="GO:1902600">
    <property type="term" value="P:proton transmembrane transport"/>
    <property type="evidence" value="ECO:0007669"/>
    <property type="project" value="GOC"/>
</dbReference>
<dbReference type="InParanoid" id="K4AW49"/>
<keyword evidence="2" id="KW-1185">Reference proteome</keyword>
<dbReference type="EnsemblPlants" id="Solyc01g058410.1.1">
    <property type="protein sequence ID" value="Solyc01g058410.1.1"/>
    <property type="gene ID" value="Solyc01g058410.1"/>
</dbReference>